<evidence type="ECO:0000256" key="4">
    <source>
        <dbReference type="ARBA" id="ARBA00022801"/>
    </source>
</evidence>
<dbReference type="InterPro" id="IPR007312">
    <property type="entry name" value="Phosphoesterase"/>
</dbReference>
<dbReference type="NCBIfam" id="TIGR01409">
    <property type="entry name" value="TAT_signal_seq"/>
    <property type="match status" value="1"/>
</dbReference>
<gene>
    <name evidence="7" type="ORF">XBLMG947_0335</name>
    <name evidence="6" type="ORF">XbrCFBP1976_05960</name>
</gene>
<dbReference type="GO" id="GO:0016042">
    <property type="term" value="P:lipid catabolic process"/>
    <property type="evidence" value="ECO:0007669"/>
    <property type="project" value="InterPro"/>
</dbReference>
<dbReference type="Proteomes" id="UP000239710">
    <property type="component" value="Unassembled WGS sequence"/>
</dbReference>
<dbReference type="Gene3D" id="3.40.720.10">
    <property type="entry name" value="Alkaline Phosphatase, subunit A"/>
    <property type="match status" value="1"/>
</dbReference>
<keyword evidence="3" id="KW-0732">Signal</keyword>
<reference evidence="6 9" key="2">
    <citation type="submission" date="2016-08" db="EMBL/GenBank/DDBJ databases">
        <title>Evolution of the type three secretion system and type three effector repertoires in Xanthomonas.</title>
        <authorList>
            <person name="Merda D."/>
            <person name="Briand M."/>
            <person name="Bosis E."/>
            <person name="Rousseau C."/>
            <person name="Portier P."/>
            <person name="Jacques M.-A."/>
            <person name="Fischer-Le Saux M."/>
        </authorList>
    </citation>
    <scope>NUCLEOTIDE SEQUENCE [LARGE SCALE GENOMIC DNA]</scope>
    <source>
        <strain evidence="6 9">CFBP1976</strain>
    </source>
</reference>
<keyword evidence="9" id="KW-1185">Reference proteome</keyword>
<protein>
    <recommendedName>
        <fullName evidence="2">phospholipase C</fullName>
        <ecNumber evidence="2">3.1.4.3</ecNumber>
    </recommendedName>
</protein>
<evidence type="ECO:0000313" key="7">
    <source>
        <dbReference type="EMBL" id="SBV49563.1"/>
    </source>
</evidence>
<dbReference type="PANTHER" id="PTHR31956">
    <property type="entry name" value="NON-SPECIFIC PHOSPHOLIPASE C4-RELATED"/>
    <property type="match status" value="1"/>
</dbReference>
<evidence type="ECO:0000313" key="6">
    <source>
        <dbReference type="EMBL" id="PPV07820.1"/>
    </source>
</evidence>
<dbReference type="PANTHER" id="PTHR31956:SF1">
    <property type="entry name" value="NON-SPECIFIC PHOSPHOLIPASE C1"/>
    <property type="match status" value="1"/>
</dbReference>
<dbReference type="InterPro" id="IPR017767">
    <property type="entry name" value="PC-PLC"/>
</dbReference>
<proteinExistence type="inferred from homology"/>
<sequence>MTSSPSRRDFLKRVAALTAAGALPSSIGRALALPANSRTGTLRDIEHVVILMQENRSFDHYFGALRGVRGFGDPRALQLRDGHPVWSQPAADGRRLLPFAFDSQNTCAPLIKSLDHSWKAGHGQDPARWAEYDAWVPYKGELTMGYFQRRDIPYYHALADAFTICDGYFCSMHGPTNPNRMYLFTGTSGLSVGDTRAQVADNADDGNWTADMARDKPGYAAMGWTTYAQRLQAAGIDWRVYQEYDNFGCNSLAYFAHYRGLDPADERYRRARAYVAGSTAENAPHTQADHLIAAIEADVQGNRLPQVSWIVPPTAYCEHPEAPPAYGESLVARLIDALTSNPEVWAKTALIINYDENDGFFDHVPAPLPALDARMGRSNVDVRGEAYNGVPVGLGIRVPMLVISPWTRGGWVNSQVFDHTSVLRLLERRFGVAEPNISPWRRAVSGDLSSVFDFRKPDDSALSALPSIDDYRARTAAVRNKPLPTPPASAIMPRQEPGQRPARALPYALQVHARVQGDGMVQLQFVNAGAAAAAFNVYTSAARGGPWYYTVQAGTRLDDVPVDAASGGRYDLRVHGPNGFLREFAGDPAAKAEPSTAPWVEARQDGGTLVLEIGNAGRHSCTLQLRALDYADPTPRALHLSAGQRETLHLPLAASDHWYDMVVEQPGTAFRRRLAGHLETGNPSRSDPAFGRCGAKDIGFPFVV</sequence>
<name>A0A1C3NGR6_9XANT</name>
<dbReference type="InterPro" id="IPR019546">
    <property type="entry name" value="TAT_signal_bac_arc"/>
</dbReference>
<dbReference type="STRING" id="56449.XBLMG947_0335"/>
<comment type="similarity">
    <text evidence="1">Belongs to the bacterial phospholipase C family.</text>
</comment>
<dbReference type="AlphaFoldDB" id="A0A1C3NGR6"/>
<evidence type="ECO:0000256" key="1">
    <source>
        <dbReference type="ARBA" id="ARBA00009717"/>
    </source>
</evidence>
<evidence type="ECO:0000256" key="2">
    <source>
        <dbReference type="ARBA" id="ARBA00012018"/>
    </source>
</evidence>
<organism evidence="7 8">
    <name type="scientific">Xanthomonas bromi</name>
    <dbReference type="NCBI Taxonomy" id="56449"/>
    <lineage>
        <taxon>Bacteria</taxon>
        <taxon>Pseudomonadati</taxon>
        <taxon>Pseudomonadota</taxon>
        <taxon>Gammaproteobacteria</taxon>
        <taxon>Lysobacterales</taxon>
        <taxon>Lysobacteraceae</taxon>
        <taxon>Xanthomonas</taxon>
    </lineage>
</organism>
<evidence type="ECO:0000313" key="9">
    <source>
        <dbReference type="Proteomes" id="UP000239710"/>
    </source>
</evidence>
<dbReference type="InterPro" id="IPR006311">
    <property type="entry name" value="TAT_signal"/>
</dbReference>
<dbReference type="Pfam" id="PF05506">
    <property type="entry name" value="PLipase_C_C"/>
    <property type="match status" value="2"/>
</dbReference>
<dbReference type="GO" id="GO:0034480">
    <property type="term" value="F:phosphatidylcholine phospholipase C activity"/>
    <property type="evidence" value="ECO:0007669"/>
    <property type="project" value="UniProtKB-EC"/>
</dbReference>
<dbReference type="SUPFAM" id="SSF53649">
    <property type="entry name" value="Alkaline phosphatase-like"/>
    <property type="match status" value="1"/>
</dbReference>
<dbReference type="NCBIfam" id="TIGR03396">
    <property type="entry name" value="PC_PLC"/>
    <property type="match status" value="1"/>
</dbReference>
<evidence type="ECO:0000256" key="3">
    <source>
        <dbReference type="ARBA" id="ARBA00022729"/>
    </source>
</evidence>
<feature type="domain" description="Bacterial phospholipase C C-terminal" evidence="5">
    <location>
        <begin position="501"/>
        <end position="587"/>
    </location>
</feature>
<dbReference type="InterPro" id="IPR017850">
    <property type="entry name" value="Alkaline_phosphatase_core_sf"/>
</dbReference>
<dbReference type="PROSITE" id="PS51318">
    <property type="entry name" value="TAT"/>
    <property type="match status" value="1"/>
</dbReference>
<accession>A0A1C3NGR6</accession>
<dbReference type="InterPro" id="IPR008475">
    <property type="entry name" value="PLipase_C_C"/>
</dbReference>
<dbReference type="CDD" id="cd16014">
    <property type="entry name" value="PLC"/>
    <property type="match status" value="1"/>
</dbReference>
<dbReference type="OrthoDB" id="9770871at2"/>
<dbReference type="EMBL" id="MDCE01000006">
    <property type="protein sequence ID" value="PPV07820.1"/>
    <property type="molecule type" value="Genomic_DNA"/>
</dbReference>
<evidence type="ECO:0000313" key="8">
    <source>
        <dbReference type="Proteomes" id="UP000092503"/>
    </source>
</evidence>
<dbReference type="EMBL" id="FLTX01000005">
    <property type="protein sequence ID" value="SBV49563.1"/>
    <property type="molecule type" value="Genomic_DNA"/>
</dbReference>
<dbReference type="EC" id="3.1.4.3" evidence="2"/>
<keyword evidence="4" id="KW-0378">Hydrolase</keyword>
<dbReference type="Proteomes" id="UP000092503">
    <property type="component" value="Unassembled WGS sequence"/>
</dbReference>
<evidence type="ECO:0000259" key="5">
    <source>
        <dbReference type="Pfam" id="PF05506"/>
    </source>
</evidence>
<feature type="domain" description="Bacterial phospholipase C C-terminal" evidence="5">
    <location>
        <begin position="604"/>
        <end position="677"/>
    </location>
</feature>
<dbReference type="RefSeq" id="WP_065466101.1">
    <property type="nucleotide sequence ID" value="NZ_FLTX01000005.1"/>
</dbReference>
<reference evidence="7 8" key="1">
    <citation type="submission" date="2016-06" db="EMBL/GenBank/DDBJ databases">
        <authorList>
            <person name="Kjaerup R.B."/>
            <person name="Dalgaard T.S."/>
            <person name="Juul-Madsen H.R."/>
        </authorList>
    </citation>
    <scope>NUCLEOTIDE SEQUENCE [LARGE SCALE GENOMIC DNA]</scope>
    <source>
        <strain evidence="7">LMG947</strain>
    </source>
</reference>
<dbReference type="Pfam" id="PF04185">
    <property type="entry name" value="Phosphoesterase"/>
    <property type="match status" value="1"/>
</dbReference>